<evidence type="ECO:0000256" key="1">
    <source>
        <dbReference type="ARBA" id="ARBA00023015"/>
    </source>
</evidence>
<dbReference type="GO" id="GO:0000976">
    <property type="term" value="F:transcription cis-regulatory region binding"/>
    <property type="evidence" value="ECO:0007669"/>
    <property type="project" value="TreeGrafter"/>
</dbReference>
<dbReference type="RefSeq" id="WP_103079929.1">
    <property type="nucleotide sequence ID" value="NZ_CP021850.1"/>
</dbReference>
<sequence>MKVITKRIFEQVRELIEAEARDKKPGEPIDTEANYARRFGVSRPTVRKAVEDLIRIGMIKRVPGKGLVMARLDEVPYRGKLLIALPHDVGDGFLFRVMLGCVEQANLLGFDYKILSLKDSKARLEQVKKEYLDDFVAAITCCYEVDYEYELLEYLQNAGLPVMLIDNPPKMSDVPCVTCDDYDGGYKMGAYLAKKGHRNIINISTLRPVQTVDRRDRGFVQALRDAGIDYDTSLILKGHNYTSEFISRFTPEDFKSGRYTAICSHTSLAIVEISRWLYENDLRIYDDVSIIGYGDHPYLPMQNMPFTAIGVPSIEMGKSAVDEISSALLEKRPMNSIQHEVWLEKRHTVKSIV</sequence>
<dbReference type="PROSITE" id="PS50949">
    <property type="entry name" value="HTH_GNTR"/>
    <property type="match status" value="1"/>
</dbReference>
<dbReference type="Proteomes" id="UP000236151">
    <property type="component" value="Unassembled WGS sequence"/>
</dbReference>
<dbReference type="SUPFAM" id="SSF46785">
    <property type="entry name" value="Winged helix' DNA-binding domain"/>
    <property type="match status" value="1"/>
</dbReference>
<evidence type="ECO:0000256" key="3">
    <source>
        <dbReference type="ARBA" id="ARBA00023163"/>
    </source>
</evidence>
<evidence type="ECO:0000313" key="5">
    <source>
        <dbReference type="EMBL" id="PNU01349.1"/>
    </source>
</evidence>
<keyword evidence="2" id="KW-0238">DNA-binding</keyword>
<dbReference type="CDD" id="cd06267">
    <property type="entry name" value="PBP1_LacI_sugar_binding-like"/>
    <property type="match status" value="1"/>
</dbReference>
<dbReference type="SMART" id="SM00345">
    <property type="entry name" value="HTH_GNTR"/>
    <property type="match status" value="1"/>
</dbReference>
<gene>
    <name evidence="5" type="ORF">CDQ84_01395</name>
</gene>
<dbReference type="Gene3D" id="1.10.10.10">
    <property type="entry name" value="Winged helix-like DNA-binding domain superfamily/Winged helix DNA-binding domain"/>
    <property type="match status" value="1"/>
</dbReference>
<dbReference type="PANTHER" id="PTHR30146:SF109">
    <property type="entry name" value="HTH-TYPE TRANSCRIPTIONAL REGULATOR GALS"/>
    <property type="match status" value="1"/>
</dbReference>
<dbReference type="InterPro" id="IPR036390">
    <property type="entry name" value="WH_DNA-bd_sf"/>
</dbReference>
<proteinExistence type="predicted"/>
<dbReference type="InterPro" id="IPR036388">
    <property type="entry name" value="WH-like_DNA-bd_sf"/>
</dbReference>
<keyword evidence="3" id="KW-0804">Transcription</keyword>
<dbReference type="CDD" id="cd07377">
    <property type="entry name" value="WHTH_GntR"/>
    <property type="match status" value="1"/>
</dbReference>
<keyword evidence="6" id="KW-1185">Reference proteome</keyword>
<protein>
    <recommendedName>
        <fullName evidence="4">HTH gntR-type domain-containing protein</fullName>
    </recommendedName>
</protein>
<dbReference type="PANTHER" id="PTHR30146">
    <property type="entry name" value="LACI-RELATED TRANSCRIPTIONAL REPRESSOR"/>
    <property type="match status" value="1"/>
</dbReference>
<dbReference type="EMBL" id="NIOJ01000002">
    <property type="protein sequence ID" value="PNU01349.1"/>
    <property type="molecule type" value="Genomic_DNA"/>
</dbReference>
<name>A0A2K2FRF1_9CLOT</name>
<dbReference type="AlphaFoldDB" id="A0A2K2FRF1"/>
<keyword evidence="1" id="KW-0805">Transcription regulation</keyword>
<comment type="caution">
    <text evidence="5">The sequence shown here is derived from an EMBL/GenBank/DDBJ whole genome shotgun (WGS) entry which is preliminary data.</text>
</comment>
<dbReference type="Gene3D" id="3.40.50.2300">
    <property type="match status" value="2"/>
</dbReference>
<dbReference type="InterPro" id="IPR046335">
    <property type="entry name" value="LacI/GalR-like_sensor"/>
</dbReference>
<reference evidence="6" key="1">
    <citation type="submission" date="2017-06" db="EMBL/GenBank/DDBJ databases">
        <title>Investigating the central metabolism of Clostridium thermosuccinogenes.</title>
        <authorList>
            <person name="Koendjbiharie J.G."/>
            <person name="Van Kranenburg R."/>
            <person name="Vriesendorp B."/>
        </authorList>
    </citation>
    <scope>NUCLEOTIDE SEQUENCE [LARGE SCALE GENOMIC DNA]</scope>
    <source>
        <strain evidence="6">DSM 5806</strain>
    </source>
</reference>
<dbReference type="InterPro" id="IPR028082">
    <property type="entry name" value="Peripla_BP_I"/>
</dbReference>
<dbReference type="SUPFAM" id="SSF53822">
    <property type="entry name" value="Periplasmic binding protein-like I"/>
    <property type="match status" value="1"/>
</dbReference>
<dbReference type="PRINTS" id="PR00035">
    <property type="entry name" value="HTHGNTR"/>
</dbReference>
<dbReference type="Pfam" id="PF00392">
    <property type="entry name" value="GntR"/>
    <property type="match status" value="1"/>
</dbReference>
<dbReference type="KEGG" id="cthd:CDO33_04340"/>
<evidence type="ECO:0000313" key="6">
    <source>
        <dbReference type="Proteomes" id="UP000236151"/>
    </source>
</evidence>
<evidence type="ECO:0000259" key="4">
    <source>
        <dbReference type="PROSITE" id="PS50949"/>
    </source>
</evidence>
<organism evidence="5 6">
    <name type="scientific">Clostridium thermosuccinogenes</name>
    <dbReference type="NCBI Taxonomy" id="84032"/>
    <lineage>
        <taxon>Bacteria</taxon>
        <taxon>Bacillati</taxon>
        <taxon>Bacillota</taxon>
        <taxon>Clostridia</taxon>
        <taxon>Eubacteriales</taxon>
        <taxon>Clostridiaceae</taxon>
        <taxon>Clostridium</taxon>
    </lineage>
</organism>
<evidence type="ECO:0000256" key="2">
    <source>
        <dbReference type="ARBA" id="ARBA00023125"/>
    </source>
</evidence>
<accession>A0A2K2FRF1</accession>
<feature type="domain" description="HTH gntR-type" evidence="4">
    <location>
        <begin position="2"/>
        <end position="72"/>
    </location>
</feature>
<dbReference type="InterPro" id="IPR000524">
    <property type="entry name" value="Tscrpt_reg_HTH_GntR"/>
</dbReference>
<dbReference type="GO" id="GO:0003700">
    <property type="term" value="F:DNA-binding transcription factor activity"/>
    <property type="evidence" value="ECO:0007669"/>
    <property type="project" value="InterPro"/>
</dbReference>
<dbReference type="Pfam" id="PF13377">
    <property type="entry name" value="Peripla_BP_3"/>
    <property type="match status" value="1"/>
</dbReference>